<feature type="binding site" evidence="3">
    <location>
        <begin position="69"/>
        <end position="71"/>
    </location>
    <ligand>
        <name>substrate</name>
    </ligand>
</feature>
<dbReference type="SUPFAM" id="SSF51338">
    <property type="entry name" value="Composite domain of metallo-dependent hydrolases"/>
    <property type="match status" value="1"/>
</dbReference>
<comment type="caution">
    <text evidence="6">The sequence shown here is derived from an EMBL/GenBank/DDBJ whole genome shotgun (WGS) entry which is preliminary data.</text>
</comment>
<dbReference type="Proteomes" id="UP000473885">
    <property type="component" value="Unassembled WGS sequence"/>
</dbReference>
<dbReference type="Pfam" id="PF01979">
    <property type="entry name" value="Amidohydro_1"/>
    <property type="match status" value="1"/>
</dbReference>
<accession>A0A6M0R8T8</accession>
<dbReference type="GO" id="GO:0016810">
    <property type="term" value="F:hydrolase activity, acting on carbon-nitrogen (but not peptide) bonds"/>
    <property type="evidence" value="ECO:0007669"/>
    <property type="project" value="InterPro"/>
</dbReference>
<comment type="similarity">
    <text evidence="1">Belongs to the peptidase M38 family.</text>
</comment>
<reference evidence="6 7" key="1">
    <citation type="submission" date="2019-04" db="EMBL/GenBank/DDBJ databases">
        <title>Genome sequencing of Clostridium botulinum Groups I-IV and Clostridium butyricum.</title>
        <authorList>
            <person name="Brunt J."/>
            <person name="Van Vliet A.H.M."/>
            <person name="Stringer S.C."/>
            <person name="Carter A.T."/>
            <person name="Peck M.W."/>
        </authorList>
    </citation>
    <scope>NUCLEOTIDE SEQUENCE [LARGE SCALE GENOMIC DNA]</scope>
    <source>
        <strain evidence="6 7">IFR 18/094</strain>
    </source>
</reference>
<comment type="PTM">
    <text evidence="1">Carboxylation allows a single lysine to coordinate two zinc ions.</text>
</comment>
<feature type="binding site" evidence="3">
    <location>
        <position position="165"/>
    </location>
    <ligand>
        <name>substrate</name>
    </ligand>
</feature>
<dbReference type="Gene3D" id="2.30.40.10">
    <property type="entry name" value="Urease, subunit C, domain 1"/>
    <property type="match status" value="1"/>
</dbReference>
<keyword evidence="1 4" id="KW-0479">Metal-binding</keyword>
<evidence type="ECO:0000259" key="5">
    <source>
        <dbReference type="Pfam" id="PF01979"/>
    </source>
</evidence>
<comment type="cofactor">
    <cofactor evidence="1 4">
        <name>Zn(2+)</name>
        <dbReference type="ChEBI" id="CHEBI:29105"/>
    </cofactor>
    <text evidence="1 4">Binds 2 Zn(2+) ions per subunit.</text>
</comment>
<feature type="binding site" evidence="3">
    <location>
        <position position="229"/>
    </location>
    <ligand>
        <name>substrate</name>
    </ligand>
</feature>
<keyword evidence="1" id="KW-0645">Protease</keyword>
<name>A0A6M0R8T8_9CLOT</name>
<dbReference type="GO" id="GO:0046872">
    <property type="term" value="F:metal ion binding"/>
    <property type="evidence" value="ECO:0007669"/>
    <property type="project" value="UniProtKB-KW"/>
</dbReference>
<proteinExistence type="inferred from homology"/>
<evidence type="ECO:0000313" key="6">
    <source>
        <dbReference type="EMBL" id="NEZ46662.1"/>
    </source>
</evidence>
<dbReference type="InterPro" id="IPR032466">
    <property type="entry name" value="Metal_Hydrolase"/>
</dbReference>
<dbReference type="AlphaFoldDB" id="A0A6M0R8T8"/>
<dbReference type="PIRSF" id="PIRSF001238">
    <property type="entry name" value="IadA"/>
    <property type="match status" value="1"/>
</dbReference>
<feature type="binding site" evidence="4">
    <location>
        <position position="62"/>
    </location>
    <ligand>
        <name>Zn(2+)</name>
        <dbReference type="ChEBI" id="CHEBI:29105"/>
        <label>1</label>
        <note>catalytic</note>
    </ligand>
</feature>
<dbReference type="NCBIfam" id="TIGR01975">
    <property type="entry name" value="isoAsp_dipep"/>
    <property type="match status" value="1"/>
</dbReference>
<feature type="active site" description="Proton acceptor" evidence="2">
    <location>
        <position position="287"/>
    </location>
</feature>
<comment type="function">
    <text evidence="1">Catalyzes the hydrolytic cleavage of a subset of L-isoaspartyl (L-beta-aspartyl) dipeptides. Used to degrade proteins damaged by L-isoaspartyl residues formation.</text>
</comment>
<dbReference type="SUPFAM" id="SSF51556">
    <property type="entry name" value="Metallo-dependent hydrolases"/>
    <property type="match status" value="1"/>
</dbReference>
<dbReference type="GO" id="GO:0005737">
    <property type="term" value="C:cytoplasm"/>
    <property type="evidence" value="ECO:0007669"/>
    <property type="project" value="UniProtKB-SubCell"/>
</dbReference>
<gene>
    <name evidence="6" type="ORF">FDF74_05465</name>
</gene>
<dbReference type="EMBL" id="SXDP01000003">
    <property type="protein sequence ID" value="NEZ46662.1"/>
    <property type="molecule type" value="Genomic_DNA"/>
</dbReference>
<feature type="binding site" evidence="4">
    <location>
        <position position="197"/>
    </location>
    <ligand>
        <name>Zn(2+)</name>
        <dbReference type="ChEBI" id="CHEBI:29105"/>
        <label>2</label>
        <note>catalytic</note>
    </ligand>
</feature>
<dbReference type="RefSeq" id="WP_050606419.1">
    <property type="nucleotide sequence ID" value="NZ_CABKUB010000006.1"/>
</dbReference>
<dbReference type="GO" id="GO:0006508">
    <property type="term" value="P:proteolysis"/>
    <property type="evidence" value="ECO:0007669"/>
    <property type="project" value="UniProtKB-KW"/>
</dbReference>
<evidence type="ECO:0000256" key="2">
    <source>
        <dbReference type="PIRSR" id="PIRSR001238-1"/>
    </source>
</evidence>
<feature type="binding site" evidence="4">
    <location>
        <position position="64"/>
    </location>
    <ligand>
        <name>Zn(2+)</name>
        <dbReference type="ChEBI" id="CHEBI:29105"/>
        <label>1</label>
        <note>catalytic</note>
    </ligand>
</feature>
<dbReference type="GO" id="GO:0008237">
    <property type="term" value="F:metallopeptidase activity"/>
    <property type="evidence" value="ECO:0007669"/>
    <property type="project" value="UniProtKB-KW"/>
</dbReference>
<sequence length="392" mass="42512">MITIIKNAVIYSPRYLGKKDIVIASNKIEGIYDNVIIPKDFCNINIIDADNNIVVPGFIDPHVHITGGGGEGGFSTRTPEITLSKIVSSGITTVVGCLGTDSVCRSMGNLLAKANGLEEEGITSYIYTGSYSIPVVNSITENAKSDIILIDKIIGIGEVAISDHRSSQPSFHDFIKICAQGRVGGLISGKAGIINVHVGAGRAGIEYLFETINNTEIPMSQIIPTHMGRNKELFEQGVKYAKQGGFIDFTTSSDIKSLEAGEIKASTALKMALEQGVDIKQLQFSSDGQGSLPIFNERRQFVGLGIGSVKSLYEEFKDCVTKENIKFEQALQVVTSNVADHLKLKNKGYIEKNKDADIVILNKNNLDIDMVMCKGKVFVKEGNVIQKGVFEK</sequence>
<evidence type="ECO:0000256" key="3">
    <source>
        <dbReference type="PIRSR" id="PIRSR001238-2"/>
    </source>
</evidence>
<feature type="binding site" evidence="3">
    <location>
        <position position="100"/>
    </location>
    <ligand>
        <name>substrate</name>
    </ligand>
</feature>
<keyword evidence="1 4" id="KW-0862">Zinc</keyword>
<evidence type="ECO:0000256" key="1">
    <source>
        <dbReference type="PIRNR" id="PIRNR001238"/>
    </source>
</evidence>
<organism evidence="6 7">
    <name type="scientific">Clostridium niameyense</name>
    <dbReference type="NCBI Taxonomy" id="1622073"/>
    <lineage>
        <taxon>Bacteria</taxon>
        <taxon>Bacillati</taxon>
        <taxon>Bacillota</taxon>
        <taxon>Clostridia</taxon>
        <taxon>Eubacteriales</taxon>
        <taxon>Clostridiaceae</taxon>
        <taxon>Clostridium</taxon>
    </lineage>
</organism>
<feature type="binding site" evidence="4">
    <location>
        <position position="287"/>
    </location>
    <ligand>
        <name>Zn(2+)</name>
        <dbReference type="ChEBI" id="CHEBI:29105"/>
        <label>1</label>
        <note>catalytic</note>
    </ligand>
</feature>
<dbReference type="PANTHER" id="PTHR11647:SF1">
    <property type="entry name" value="COLLAPSIN RESPONSE MEDIATOR PROTEIN"/>
    <property type="match status" value="1"/>
</dbReference>
<dbReference type="InterPro" id="IPR050378">
    <property type="entry name" value="Metallo-dep_Hydrolases_sf"/>
</dbReference>
<keyword evidence="1 6" id="KW-0378">Hydrolase</keyword>
<dbReference type="Gene3D" id="3.20.20.140">
    <property type="entry name" value="Metal-dependent hydrolases"/>
    <property type="match status" value="1"/>
</dbReference>
<feature type="binding site" evidence="3">
    <location>
        <position position="291"/>
    </location>
    <ligand>
        <name>substrate</name>
    </ligand>
</feature>
<protein>
    <recommendedName>
        <fullName evidence="1">Isoaspartyl dipeptidase</fullName>
        <ecNumber evidence="1">3.4.19.-</ecNumber>
    </recommendedName>
</protein>
<dbReference type="InterPro" id="IPR011059">
    <property type="entry name" value="Metal-dep_hydrolase_composite"/>
</dbReference>
<dbReference type="GO" id="GO:0008798">
    <property type="term" value="F:beta-aspartyl-peptidase activity"/>
    <property type="evidence" value="ECO:0007669"/>
    <property type="project" value="InterPro"/>
</dbReference>
<dbReference type="InterPro" id="IPR006680">
    <property type="entry name" value="Amidohydro-rel"/>
</dbReference>
<dbReference type="InterPro" id="IPR010229">
    <property type="entry name" value="Pept_M38_dipep"/>
</dbReference>
<dbReference type="PANTHER" id="PTHR11647">
    <property type="entry name" value="HYDRANTOINASE/DIHYDROPYRIMIDINASE FAMILY MEMBER"/>
    <property type="match status" value="1"/>
</dbReference>
<evidence type="ECO:0000313" key="7">
    <source>
        <dbReference type="Proteomes" id="UP000473885"/>
    </source>
</evidence>
<keyword evidence="1" id="KW-0482">Metalloprotease</keyword>
<feature type="binding site" evidence="4">
    <location>
        <position position="226"/>
    </location>
    <ligand>
        <name>Zn(2+)</name>
        <dbReference type="ChEBI" id="CHEBI:29105"/>
        <label>2</label>
        <note>catalytic</note>
    </ligand>
</feature>
<comment type="subcellular location">
    <subcellularLocation>
        <location evidence="1">Cytoplasm</location>
    </subcellularLocation>
</comment>
<dbReference type="EC" id="3.4.19.-" evidence="1"/>
<feature type="domain" description="Amidohydrolase-related" evidence="5">
    <location>
        <begin position="53"/>
        <end position="377"/>
    </location>
</feature>
<dbReference type="OrthoDB" id="9775607at2"/>
<keyword evidence="7" id="KW-1185">Reference proteome</keyword>
<evidence type="ECO:0000256" key="4">
    <source>
        <dbReference type="PIRSR" id="PIRSR001238-3"/>
    </source>
</evidence>
<feature type="binding site" evidence="3">
    <location>
        <position position="131"/>
    </location>
    <ligand>
        <name>substrate</name>
    </ligand>
</feature>